<name>A0A831U039_GEOME</name>
<dbReference type="Gene3D" id="3.90.550.10">
    <property type="entry name" value="Spore Coat Polysaccharide Biosynthesis Protein SpsA, Chain A"/>
    <property type="match status" value="1"/>
</dbReference>
<dbReference type="EMBL" id="DSOV01000044">
    <property type="protein sequence ID" value="HEN42781.1"/>
    <property type="molecule type" value="Genomic_DNA"/>
</dbReference>
<dbReference type="SUPFAM" id="SSF53448">
    <property type="entry name" value="Nucleotide-diphospho-sugar transferases"/>
    <property type="match status" value="1"/>
</dbReference>
<protein>
    <submittedName>
        <fullName evidence="2">Glycosyltransferase</fullName>
    </submittedName>
</protein>
<gene>
    <name evidence="2" type="ORF">ENQ87_10490</name>
</gene>
<evidence type="ECO:0000313" key="2">
    <source>
        <dbReference type="EMBL" id="HEN42781.1"/>
    </source>
</evidence>
<reference evidence="2" key="1">
    <citation type="journal article" date="2020" name="mSystems">
        <title>Genome- and Community-Level Interaction Insights into Carbon Utilization and Element Cycling Functions of Hydrothermarchaeota in Hydrothermal Sediment.</title>
        <authorList>
            <person name="Zhou Z."/>
            <person name="Liu Y."/>
            <person name="Xu W."/>
            <person name="Pan J."/>
            <person name="Luo Z.H."/>
            <person name="Li M."/>
        </authorList>
    </citation>
    <scope>NUCLEOTIDE SEQUENCE [LARGE SCALE GENOMIC DNA]</scope>
    <source>
        <strain evidence="2">SpSt-349</strain>
    </source>
</reference>
<dbReference type="InterPro" id="IPR029044">
    <property type="entry name" value="Nucleotide-diphossugar_trans"/>
</dbReference>
<dbReference type="PANTHER" id="PTHR22916">
    <property type="entry name" value="GLYCOSYLTRANSFERASE"/>
    <property type="match status" value="1"/>
</dbReference>
<proteinExistence type="predicted"/>
<keyword evidence="2" id="KW-0808">Transferase</keyword>
<dbReference type="GO" id="GO:0016758">
    <property type="term" value="F:hexosyltransferase activity"/>
    <property type="evidence" value="ECO:0007669"/>
    <property type="project" value="UniProtKB-ARBA"/>
</dbReference>
<dbReference type="Pfam" id="PF00535">
    <property type="entry name" value="Glycos_transf_2"/>
    <property type="match status" value="1"/>
</dbReference>
<dbReference type="PANTHER" id="PTHR22916:SF3">
    <property type="entry name" value="UDP-GLCNAC:BETAGAL BETA-1,3-N-ACETYLGLUCOSAMINYLTRANSFERASE-LIKE PROTEIN 1"/>
    <property type="match status" value="1"/>
</dbReference>
<dbReference type="AlphaFoldDB" id="A0A831U039"/>
<comment type="caution">
    <text evidence="2">The sequence shown here is derived from an EMBL/GenBank/DDBJ whole genome shotgun (WGS) entry which is preliminary data.</text>
</comment>
<organism evidence="2">
    <name type="scientific">Geobacter metallireducens</name>
    <dbReference type="NCBI Taxonomy" id="28232"/>
    <lineage>
        <taxon>Bacteria</taxon>
        <taxon>Pseudomonadati</taxon>
        <taxon>Thermodesulfobacteriota</taxon>
        <taxon>Desulfuromonadia</taxon>
        <taxon>Geobacterales</taxon>
        <taxon>Geobacteraceae</taxon>
        <taxon>Geobacter</taxon>
    </lineage>
</organism>
<sequence length="309" mass="35380">MSVKVSVLIITYNHEEYVAQAIESVLAQRADFDWEVVVGEDCSTDRTRDILLKYRDQFPERIRLLMPGKNQGMMANFMATYAACRCEYVALLEGDDFWTSPLKLQKQVDFLEANANVAACFHNVRVVHEPATEKDELFLRKIPKPILSLEDVVTSFCIPTCSAMFRRSLVPELPSWFLDMPMGDWPLHVLLAERGSIAYLDDVLASYRVHGGGVWSGQKRLAILDATIRACRIINSYLGERFRRQLARRVALLEYEAFTILMGTGDRHGAFIRVRNALCEAPLNPVVYCKFCMFPLRMLWRTVMGRNGR</sequence>
<evidence type="ECO:0000259" key="1">
    <source>
        <dbReference type="Pfam" id="PF00535"/>
    </source>
</evidence>
<accession>A0A831U039</accession>
<feature type="domain" description="Glycosyltransferase 2-like" evidence="1">
    <location>
        <begin position="6"/>
        <end position="169"/>
    </location>
</feature>
<dbReference type="InterPro" id="IPR001173">
    <property type="entry name" value="Glyco_trans_2-like"/>
</dbReference>